<dbReference type="AlphaFoldDB" id="A0A7M5XGT8"/>
<dbReference type="GO" id="GO:0009253">
    <property type="term" value="P:peptidoglycan catabolic process"/>
    <property type="evidence" value="ECO:0007669"/>
    <property type="project" value="InterPro"/>
</dbReference>
<dbReference type="Gene3D" id="1.10.530.40">
    <property type="match status" value="1"/>
</dbReference>
<protein>
    <recommendedName>
        <fullName evidence="9">Lysozyme</fullName>
    </recommendedName>
</protein>
<dbReference type="GO" id="GO:0042742">
    <property type="term" value="P:defense response to bacterium"/>
    <property type="evidence" value="ECO:0007669"/>
    <property type="project" value="UniProtKB-KW"/>
</dbReference>
<organism evidence="7 8">
    <name type="scientific">Clytia hemisphaerica</name>
    <dbReference type="NCBI Taxonomy" id="252671"/>
    <lineage>
        <taxon>Eukaryota</taxon>
        <taxon>Metazoa</taxon>
        <taxon>Cnidaria</taxon>
        <taxon>Hydrozoa</taxon>
        <taxon>Hydroidolina</taxon>
        <taxon>Leptothecata</taxon>
        <taxon>Obeliida</taxon>
        <taxon>Clytiidae</taxon>
        <taxon>Clytia</taxon>
    </lineage>
</organism>
<dbReference type="CDD" id="cd00737">
    <property type="entry name" value="lyz_endolysin_autolysin"/>
    <property type="match status" value="1"/>
</dbReference>
<dbReference type="GO" id="GO:0003796">
    <property type="term" value="F:lysozyme activity"/>
    <property type="evidence" value="ECO:0007669"/>
    <property type="project" value="UniProtKB-EC"/>
</dbReference>
<comment type="catalytic activity">
    <reaction evidence="1">
        <text>Hydrolysis of (1-&gt;4)-beta-linkages between N-acetylmuramic acid and N-acetyl-D-glucosamine residues in a peptidoglycan and between N-acetyl-D-glucosamine residues in chitodextrins.</text>
        <dbReference type="EC" id="3.2.1.17"/>
    </reaction>
</comment>
<evidence type="ECO:0000256" key="4">
    <source>
        <dbReference type="ARBA" id="ARBA00022801"/>
    </source>
</evidence>
<dbReference type="Proteomes" id="UP000594262">
    <property type="component" value="Unplaced"/>
</dbReference>
<dbReference type="InterPro" id="IPR051018">
    <property type="entry name" value="Bacteriophage_GH24"/>
</dbReference>
<keyword evidence="6" id="KW-0326">Glycosidase</keyword>
<dbReference type="InterPro" id="IPR033907">
    <property type="entry name" value="Endolysin_autolysin"/>
</dbReference>
<evidence type="ECO:0000256" key="6">
    <source>
        <dbReference type="ARBA" id="ARBA00023295"/>
    </source>
</evidence>
<keyword evidence="3" id="KW-0081">Bacteriolytic enzyme</keyword>
<dbReference type="PANTHER" id="PTHR38107:SF3">
    <property type="entry name" value="LYSOZYME RRRD-RELATED"/>
    <property type="match status" value="1"/>
</dbReference>
<dbReference type="InterPro" id="IPR034690">
    <property type="entry name" value="Endolysin_T4_type"/>
</dbReference>
<evidence type="ECO:0000256" key="5">
    <source>
        <dbReference type="ARBA" id="ARBA00023200"/>
    </source>
</evidence>
<dbReference type="SUPFAM" id="SSF53955">
    <property type="entry name" value="Lysozyme-like"/>
    <property type="match status" value="1"/>
</dbReference>
<dbReference type="PANTHER" id="PTHR38107">
    <property type="match status" value="1"/>
</dbReference>
<reference evidence="7" key="1">
    <citation type="submission" date="2021-01" db="UniProtKB">
        <authorList>
            <consortium name="EnsemblMetazoa"/>
        </authorList>
    </citation>
    <scope>IDENTIFICATION</scope>
</reference>
<dbReference type="GO" id="GO:0031640">
    <property type="term" value="P:killing of cells of another organism"/>
    <property type="evidence" value="ECO:0007669"/>
    <property type="project" value="UniProtKB-KW"/>
</dbReference>
<evidence type="ECO:0000313" key="8">
    <source>
        <dbReference type="Proteomes" id="UP000594262"/>
    </source>
</evidence>
<keyword evidence="2" id="KW-0929">Antimicrobial</keyword>
<dbReference type="HAMAP" id="MF_04110">
    <property type="entry name" value="ENDOLYSIN_T4"/>
    <property type="match status" value="1"/>
</dbReference>
<proteinExistence type="inferred from homology"/>
<dbReference type="Pfam" id="PF00959">
    <property type="entry name" value="Phage_lysozyme"/>
    <property type="match status" value="1"/>
</dbReference>
<keyword evidence="8" id="KW-1185">Reference proteome</keyword>
<dbReference type="InterPro" id="IPR023346">
    <property type="entry name" value="Lysozyme-like_dom_sf"/>
</dbReference>
<keyword evidence="5" id="KW-1035">Host cytoplasm</keyword>
<evidence type="ECO:0000313" key="7">
    <source>
        <dbReference type="EnsemblMetazoa" id="CLYHEMP023113.1"/>
    </source>
</evidence>
<dbReference type="GO" id="GO:0016998">
    <property type="term" value="P:cell wall macromolecule catabolic process"/>
    <property type="evidence" value="ECO:0007669"/>
    <property type="project" value="InterPro"/>
</dbReference>
<dbReference type="OrthoDB" id="6338733at2759"/>
<evidence type="ECO:0000256" key="1">
    <source>
        <dbReference type="ARBA" id="ARBA00000632"/>
    </source>
</evidence>
<evidence type="ECO:0008006" key="9">
    <source>
        <dbReference type="Google" id="ProtNLM"/>
    </source>
</evidence>
<keyword evidence="4" id="KW-0378">Hydrolase</keyword>
<accession>A0A7M5XGT8</accession>
<sequence length="129" mass="14839">MPDTSISEKGLELIKEFEGKRLKVYKCPAGKWTIGYGHTGKDVYEGKVITEAEAERLLRQDLKTFEYAVERNVEVNLTQHQRDALISWTYNLGSGSLKNSDMLKELNQGNYGRVPDEMRRWNKLTQDGI</sequence>
<dbReference type="EnsemblMetazoa" id="CLYHEMT023113.1">
    <property type="protein sequence ID" value="CLYHEMP023113.1"/>
    <property type="gene ID" value="CLYHEMG023113"/>
</dbReference>
<name>A0A7M5XGT8_9CNID</name>
<evidence type="ECO:0000256" key="2">
    <source>
        <dbReference type="ARBA" id="ARBA00022529"/>
    </source>
</evidence>
<dbReference type="InterPro" id="IPR023347">
    <property type="entry name" value="Lysozyme_dom_sf"/>
</dbReference>
<dbReference type="InterPro" id="IPR002196">
    <property type="entry name" value="Glyco_hydro_24"/>
</dbReference>
<evidence type="ECO:0000256" key="3">
    <source>
        <dbReference type="ARBA" id="ARBA00022638"/>
    </source>
</evidence>